<proteinExistence type="predicted"/>
<dbReference type="EMBL" id="JACWMS010000002">
    <property type="protein sequence ID" value="MBD1320588.1"/>
    <property type="molecule type" value="Genomic_DNA"/>
</dbReference>
<comment type="caution">
    <text evidence="2">The sequence shown here is derived from an EMBL/GenBank/DDBJ whole genome shotgun (WGS) entry which is preliminary data.</text>
</comment>
<feature type="compositionally biased region" description="Polar residues" evidence="1">
    <location>
        <begin position="17"/>
        <end position="30"/>
    </location>
</feature>
<evidence type="ECO:0000313" key="3">
    <source>
        <dbReference type="Proteomes" id="UP000602395"/>
    </source>
</evidence>
<gene>
    <name evidence="2" type="ORF">IDF66_13455</name>
</gene>
<feature type="region of interest" description="Disordered" evidence="1">
    <location>
        <begin position="1"/>
        <end position="34"/>
    </location>
</feature>
<dbReference type="Proteomes" id="UP000602395">
    <property type="component" value="Unassembled WGS sequence"/>
</dbReference>
<protein>
    <submittedName>
        <fullName evidence="2">Uncharacterized protein</fullName>
    </submittedName>
</protein>
<organism evidence="2 3">
    <name type="scientific">Gordonia hankookensis</name>
    <dbReference type="NCBI Taxonomy" id="589403"/>
    <lineage>
        <taxon>Bacteria</taxon>
        <taxon>Bacillati</taxon>
        <taxon>Actinomycetota</taxon>
        <taxon>Actinomycetes</taxon>
        <taxon>Mycobacteriales</taxon>
        <taxon>Gordoniaceae</taxon>
        <taxon>Gordonia</taxon>
    </lineage>
</organism>
<name>A0ABR7WCS1_9ACTN</name>
<reference evidence="2 3" key="1">
    <citation type="submission" date="2020-09" db="EMBL/GenBank/DDBJ databases">
        <title>Novel species in genus Gordonia.</title>
        <authorList>
            <person name="Zhang G."/>
        </authorList>
    </citation>
    <scope>NUCLEOTIDE SEQUENCE [LARGE SCALE GENOMIC DNA]</scope>
    <source>
        <strain evidence="2 3">ON-33</strain>
    </source>
</reference>
<keyword evidence="3" id="KW-1185">Reference proteome</keyword>
<evidence type="ECO:0000313" key="2">
    <source>
        <dbReference type="EMBL" id="MBD1320588.1"/>
    </source>
</evidence>
<accession>A0ABR7WCS1</accession>
<evidence type="ECO:0000256" key="1">
    <source>
        <dbReference type="SAM" id="MobiDB-lite"/>
    </source>
</evidence>
<sequence length="275" mass="29475">MMALATGTACATPDSPAEQSLTISSRTAPTPVSPQDYRYPTDIAGPYNVVWSATDGIDLYSRPAELARAYLESCQLSVYGRKATYPGALNAAPQPSVENRIGCLYPPKGPEGTFPALFGTMYAHIAQIRASHAEVSARGCYLGSGRAEVATSEPESDYLSAYEFSFTAKLPPQAVDPRANVQREAATGTGTRAPQFDVFYPWKFDAVPWATTRTPEPPVSEQPCTIWAAGMLDQIPAYRGQNPIAPDGDVAVLIPKLFGDEGFPTLPQSPAWPAP</sequence>